<evidence type="ECO:0000313" key="1">
    <source>
        <dbReference type="EMBL" id="CAH0395186.1"/>
    </source>
</evidence>
<dbReference type="EMBL" id="OU963870">
    <property type="protein sequence ID" value="CAH0395186.1"/>
    <property type="molecule type" value="Genomic_DNA"/>
</dbReference>
<organism evidence="1 2">
    <name type="scientific">Bemisia tabaci</name>
    <name type="common">Sweetpotato whitefly</name>
    <name type="synonym">Aleurodes tabaci</name>
    <dbReference type="NCBI Taxonomy" id="7038"/>
    <lineage>
        <taxon>Eukaryota</taxon>
        <taxon>Metazoa</taxon>
        <taxon>Ecdysozoa</taxon>
        <taxon>Arthropoda</taxon>
        <taxon>Hexapoda</taxon>
        <taxon>Insecta</taxon>
        <taxon>Pterygota</taxon>
        <taxon>Neoptera</taxon>
        <taxon>Paraneoptera</taxon>
        <taxon>Hemiptera</taxon>
        <taxon>Sternorrhyncha</taxon>
        <taxon>Aleyrodoidea</taxon>
        <taxon>Aleyrodidae</taxon>
        <taxon>Aleyrodinae</taxon>
        <taxon>Bemisia</taxon>
    </lineage>
</organism>
<reference evidence="1" key="1">
    <citation type="submission" date="2021-12" db="EMBL/GenBank/DDBJ databases">
        <authorList>
            <person name="King R."/>
        </authorList>
    </citation>
    <scope>NUCLEOTIDE SEQUENCE</scope>
</reference>
<accession>A0A9P0AN60</accession>
<evidence type="ECO:0000313" key="2">
    <source>
        <dbReference type="Proteomes" id="UP001152759"/>
    </source>
</evidence>
<keyword evidence="2" id="KW-1185">Reference proteome</keyword>
<name>A0A9P0AN60_BEMTA</name>
<protein>
    <submittedName>
        <fullName evidence="1">Uncharacterized protein</fullName>
    </submittedName>
</protein>
<sequence>MPTTLSSLPQMPSWRFTGLPADTHRIGAAFEAASRLMKSSLAALCPSPRDFISIPPIVRAITANRAGHHIGAAYLTGQPRVAYNDSDSEQSANRAGHHIGAAYLTGQPRVAYNDSDSEQSANRAGHHIGAAYLTGQPGPDWLRQLGSDRCLRIVGSLRRQFLNLFINK</sequence>
<dbReference type="Proteomes" id="UP001152759">
    <property type="component" value="Chromosome 9"/>
</dbReference>
<proteinExistence type="predicted"/>
<gene>
    <name evidence="1" type="ORF">BEMITA_LOCUS13402</name>
</gene>
<dbReference type="AlphaFoldDB" id="A0A9P0AN60"/>